<feature type="domain" description="Glyoxal oxidase N-terminal" evidence="2">
    <location>
        <begin position="1"/>
        <end position="92"/>
    </location>
</feature>
<gene>
    <name evidence="3" type="ORF">A4U43_C01F12530</name>
</gene>
<dbReference type="Gramene" id="ONK79985">
    <property type="protein sequence ID" value="ONK79985"/>
    <property type="gene ID" value="A4U43_C01F12530"/>
</dbReference>
<feature type="region of interest" description="Disordered" evidence="1">
    <location>
        <begin position="70"/>
        <end position="230"/>
    </location>
</feature>
<dbReference type="PANTHER" id="PTHR32208:SF71">
    <property type="entry name" value="GLYOXAL OXIDASE-RELATED PROTEIN"/>
    <property type="match status" value="1"/>
</dbReference>
<keyword evidence="4" id="KW-1185">Reference proteome</keyword>
<organism evidence="3 4">
    <name type="scientific">Asparagus officinalis</name>
    <name type="common">Garden asparagus</name>
    <dbReference type="NCBI Taxonomy" id="4686"/>
    <lineage>
        <taxon>Eukaryota</taxon>
        <taxon>Viridiplantae</taxon>
        <taxon>Streptophyta</taxon>
        <taxon>Embryophyta</taxon>
        <taxon>Tracheophyta</taxon>
        <taxon>Spermatophyta</taxon>
        <taxon>Magnoliopsida</taxon>
        <taxon>Liliopsida</taxon>
        <taxon>Asparagales</taxon>
        <taxon>Asparagaceae</taxon>
        <taxon>Asparagoideae</taxon>
        <taxon>Asparagus</taxon>
    </lineage>
</organism>
<evidence type="ECO:0000313" key="4">
    <source>
        <dbReference type="Proteomes" id="UP000243459"/>
    </source>
</evidence>
<dbReference type="InterPro" id="IPR009880">
    <property type="entry name" value="Glyoxal_oxidase_N"/>
</dbReference>
<feature type="compositionally biased region" description="Polar residues" evidence="1">
    <location>
        <begin position="218"/>
        <end position="230"/>
    </location>
</feature>
<dbReference type="PANTHER" id="PTHR32208">
    <property type="entry name" value="SECRETED PROTEIN-RELATED"/>
    <property type="match status" value="1"/>
</dbReference>
<dbReference type="EMBL" id="CM007381">
    <property type="protein sequence ID" value="ONK79985.1"/>
    <property type="molecule type" value="Genomic_DNA"/>
</dbReference>
<dbReference type="Pfam" id="PF07250">
    <property type="entry name" value="Glyoxal_oxid_N"/>
    <property type="match status" value="1"/>
</dbReference>
<feature type="compositionally biased region" description="Basic residues" evidence="1">
    <location>
        <begin position="96"/>
        <end position="107"/>
    </location>
</feature>
<accession>A0A5P1FNU4</accession>
<feature type="compositionally biased region" description="Pro residues" evidence="1">
    <location>
        <begin position="172"/>
        <end position="181"/>
    </location>
</feature>
<evidence type="ECO:0000259" key="2">
    <source>
        <dbReference type="Pfam" id="PF07250"/>
    </source>
</evidence>
<evidence type="ECO:0000313" key="3">
    <source>
        <dbReference type="EMBL" id="ONK79985.1"/>
    </source>
</evidence>
<proteinExistence type="predicted"/>
<protein>
    <recommendedName>
        <fullName evidence="2">Glyoxal oxidase N-terminal domain-containing protein</fullName>
    </recommendedName>
</protein>
<dbReference type="AlphaFoldDB" id="A0A5P1FNU4"/>
<sequence>MHMQSSTTTVSLIFDRTDFGPSNLSLPDRHCRSDPTDAPLPVDCTTAHSLRYANVPHNSFRPSTVLTDTWCSSGSSPPAHPRPKPGVSNDGERRRPQIHPLRHRDHRLRLDRDDRPGSQSVAGRRRRTKSSRRPSHHHRRRHRKFKRKKKENKNNEFHNPMKQISLLLPSSSLPPPLPLEPLTPAGRPLSAPLPGSSRASPHAHGNPRTNDRVAPSRSAPTSASNALASA</sequence>
<dbReference type="Proteomes" id="UP000243459">
    <property type="component" value="Chromosome 1"/>
</dbReference>
<feature type="compositionally biased region" description="Basic residues" evidence="1">
    <location>
        <begin position="123"/>
        <end position="151"/>
    </location>
</feature>
<evidence type="ECO:0000256" key="1">
    <source>
        <dbReference type="SAM" id="MobiDB-lite"/>
    </source>
</evidence>
<reference evidence="4" key="1">
    <citation type="journal article" date="2017" name="Nat. Commun.">
        <title>The asparagus genome sheds light on the origin and evolution of a young Y chromosome.</title>
        <authorList>
            <person name="Harkess A."/>
            <person name="Zhou J."/>
            <person name="Xu C."/>
            <person name="Bowers J.E."/>
            <person name="Van der Hulst R."/>
            <person name="Ayyampalayam S."/>
            <person name="Mercati F."/>
            <person name="Riccardi P."/>
            <person name="McKain M.R."/>
            <person name="Kakrana A."/>
            <person name="Tang H."/>
            <person name="Ray J."/>
            <person name="Groenendijk J."/>
            <person name="Arikit S."/>
            <person name="Mathioni S.M."/>
            <person name="Nakano M."/>
            <person name="Shan H."/>
            <person name="Telgmann-Rauber A."/>
            <person name="Kanno A."/>
            <person name="Yue Z."/>
            <person name="Chen H."/>
            <person name="Li W."/>
            <person name="Chen Y."/>
            <person name="Xu X."/>
            <person name="Zhang Y."/>
            <person name="Luo S."/>
            <person name="Chen H."/>
            <person name="Gao J."/>
            <person name="Mao Z."/>
            <person name="Pires J.C."/>
            <person name="Luo M."/>
            <person name="Kudrna D."/>
            <person name="Wing R.A."/>
            <person name="Meyers B.C."/>
            <person name="Yi K."/>
            <person name="Kong H."/>
            <person name="Lavrijsen P."/>
            <person name="Sunseri F."/>
            <person name="Falavigna A."/>
            <person name="Ye Y."/>
            <person name="Leebens-Mack J.H."/>
            <person name="Chen G."/>
        </authorList>
    </citation>
    <scope>NUCLEOTIDE SEQUENCE [LARGE SCALE GENOMIC DNA]</scope>
    <source>
        <strain evidence="4">cv. DH0086</strain>
    </source>
</reference>
<name>A0A5P1FNU4_ASPOF</name>